<gene>
    <name evidence="2" type="ORF">GCM10022204_37210</name>
</gene>
<organism evidence="2 3">
    <name type="scientific">Microlunatus aurantiacus</name>
    <dbReference type="NCBI Taxonomy" id="446786"/>
    <lineage>
        <taxon>Bacteria</taxon>
        <taxon>Bacillati</taxon>
        <taxon>Actinomycetota</taxon>
        <taxon>Actinomycetes</taxon>
        <taxon>Propionibacteriales</taxon>
        <taxon>Propionibacteriaceae</taxon>
        <taxon>Microlunatus</taxon>
    </lineage>
</organism>
<evidence type="ECO:0000313" key="2">
    <source>
        <dbReference type="EMBL" id="GAA3714621.1"/>
    </source>
</evidence>
<keyword evidence="3" id="KW-1185">Reference proteome</keyword>
<dbReference type="Pfam" id="PF26351">
    <property type="entry name" value="DUF8091"/>
    <property type="match status" value="1"/>
</dbReference>
<sequence length="226" mass="24763">MGIGELAEGPLHAALKQHLGRPGDRFEVPVERWVVDLVRADGELVEIQTGGFGPLGRKLDGLLDQHRMRIVHPVPGRRWVVRTDASGDELSRRRSPRAGRPTEIFDVLVAFPTLIGHPNLVIEVLLCEEEHVRAAAPVGTGRRRRDPGVRHLVGVLTSYEIRQPPDVLELLDAPLPAGPFSTAELGGLVGVPRVLAQRIIFCLRLLELIEPAGKRGHAPLYRVAGP</sequence>
<name>A0ABP7E7I2_9ACTN</name>
<evidence type="ECO:0000313" key="3">
    <source>
        <dbReference type="Proteomes" id="UP001500051"/>
    </source>
</evidence>
<evidence type="ECO:0000259" key="1">
    <source>
        <dbReference type="Pfam" id="PF26351"/>
    </source>
</evidence>
<dbReference type="Proteomes" id="UP001500051">
    <property type="component" value="Unassembled WGS sequence"/>
</dbReference>
<protein>
    <recommendedName>
        <fullName evidence="1">DUF8091 domain-containing protein</fullName>
    </recommendedName>
</protein>
<dbReference type="InterPro" id="IPR058404">
    <property type="entry name" value="DUF8091"/>
</dbReference>
<dbReference type="EMBL" id="BAAAYX010000020">
    <property type="protein sequence ID" value="GAA3714621.1"/>
    <property type="molecule type" value="Genomic_DNA"/>
</dbReference>
<proteinExistence type="predicted"/>
<feature type="domain" description="DUF8091" evidence="1">
    <location>
        <begin position="11"/>
        <end position="145"/>
    </location>
</feature>
<accession>A0ABP7E7I2</accession>
<dbReference type="RefSeq" id="WP_344813960.1">
    <property type="nucleotide sequence ID" value="NZ_BAAAYX010000020.1"/>
</dbReference>
<comment type="caution">
    <text evidence="2">The sequence shown here is derived from an EMBL/GenBank/DDBJ whole genome shotgun (WGS) entry which is preliminary data.</text>
</comment>
<reference evidence="3" key="1">
    <citation type="journal article" date="2019" name="Int. J. Syst. Evol. Microbiol.">
        <title>The Global Catalogue of Microorganisms (GCM) 10K type strain sequencing project: providing services to taxonomists for standard genome sequencing and annotation.</title>
        <authorList>
            <consortium name="The Broad Institute Genomics Platform"/>
            <consortium name="The Broad Institute Genome Sequencing Center for Infectious Disease"/>
            <person name="Wu L."/>
            <person name="Ma J."/>
        </authorList>
    </citation>
    <scope>NUCLEOTIDE SEQUENCE [LARGE SCALE GENOMIC DNA]</scope>
    <source>
        <strain evidence="3">JCM 16548</strain>
    </source>
</reference>